<name>A0A381YVR6_9ZZZZ</name>
<feature type="non-terminal residue" evidence="1">
    <location>
        <position position="90"/>
    </location>
</feature>
<gene>
    <name evidence="1" type="ORF">METZ01_LOCUS133421</name>
</gene>
<dbReference type="EMBL" id="UINC01019072">
    <property type="protein sequence ID" value="SVA80567.1"/>
    <property type="molecule type" value="Genomic_DNA"/>
</dbReference>
<reference evidence="1" key="1">
    <citation type="submission" date="2018-05" db="EMBL/GenBank/DDBJ databases">
        <authorList>
            <person name="Lanie J.A."/>
            <person name="Ng W.-L."/>
            <person name="Kazmierczak K.M."/>
            <person name="Andrzejewski T.M."/>
            <person name="Davidsen T.M."/>
            <person name="Wayne K.J."/>
            <person name="Tettelin H."/>
            <person name="Glass J.I."/>
            <person name="Rusch D."/>
            <person name="Podicherti R."/>
            <person name="Tsui H.-C.T."/>
            <person name="Winkler M.E."/>
        </authorList>
    </citation>
    <scope>NUCLEOTIDE SEQUENCE</scope>
</reference>
<proteinExistence type="predicted"/>
<sequence>MLSLLGQALLSLAVLTSLHQILRPDRGGDPMVRHVTMATQAAPFVLLVAAFLVGATTLDLVSRYGGDGLPLLYRISAVWGSRSGPLLMWA</sequence>
<evidence type="ECO:0000313" key="1">
    <source>
        <dbReference type="EMBL" id="SVA80567.1"/>
    </source>
</evidence>
<organism evidence="1">
    <name type="scientific">marine metagenome</name>
    <dbReference type="NCBI Taxonomy" id="408172"/>
    <lineage>
        <taxon>unclassified sequences</taxon>
        <taxon>metagenomes</taxon>
        <taxon>ecological metagenomes</taxon>
    </lineage>
</organism>
<protein>
    <submittedName>
        <fullName evidence="1">Uncharacterized protein</fullName>
    </submittedName>
</protein>
<accession>A0A381YVR6</accession>
<dbReference type="AlphaFoldDB" id="A0A381YVR6"/>